<dbReference type="PANTHER" id="PTHR21047">
    <property type="entry name" value="DTDP-6-DEOXY-D-GLUCOSE-3,5 EPIMERASE"/>
    <property type="match status" value="1"/>
</dbReference>
<dbReference type="GO" id="GO:0005829">
    <property type="term" value="C:cytosol"/>
    <property type="evidence" value="ECO:0007669"/>
    <property type="project" value="TreeGrafter"/>
</dbReference>
<dbReference type="PANTHER" id="PTHR21047:SF2">
    <property type="entry name" value="THYMIDINE DIPHOSPHO-4-KETO-RHAMNOSE 3,5-EPIMERASE"/>
    <property type="match status" value="1"/>
</dbReference>
<sequence length="85" mass="10004">MLIIEPQVFQDDSGFWESYNCQKFPEANGNLFNFFPDNNSYSKQNVLRRLHYQIRQPQEKLVRVVICSILDFSVGIRKRSSAFGK</sequence>
<dbReference type="AlphaFoldDB" id="A0A2N6MIS1"/>
<evidence type="ECO:0000313" key="2">
    <source>
        <dbReference type="Proteomes" id="UP000234966"/>
    </source>
</evidence>
<organism evidence="1 2">
    <name type="scientific">Fischerella thermalis CCMEE 5330</name>
    <dbReference type="NCBI Taxonomy" id="2019670"/>
    <lineage>
        <taxon>Bacteria</taxon>
        <taxon>Bacillati</taxon>
        <taxon>Cyanobacteriota</taxon>
        <taxon>Cyanophyceae</taxon>
        <taxon>Nostocales</taxon>
        <taxon>Hapalosiphonaceae</taxon>
        <taxon>Fischerella</taxon>
    </lineage>
</organism>
<dbReference type="Pfam" id="PF00908">
    <property type="entry name" value="dTDP_sugar_isom"/>
    <property type="match status" value="1"/>
</dbReference>
<dbReference type="EMBL" id="NMQI01000111">
    <property type="protein sequence ID" value="PMB46669.1"/>
    <property type="molecule type" value="Genomic_DNA"/>
</dbReference>
<evidence type="ECO:0000313" key="1">
    <source>
        <dbReference type="EMBL" id="PMB46669.1"/>
    </source>
</evidence>
<dbReference type="InterPro" id="IPR000888">
    <property type="entry name" value="RmlC-like"/>
</dbReference>
<dbReference type="InterPro" id="IPR011051">
    <property type="entry name" value="RmlC_Cupin_sf"/>
</dbReference>
<dbReference type="GO" id="GO:0008830">
    <property type="term" value="F:dTDP-4-dehydrorhamnose 3,5-epimerase activity"/>
    <property type="evidence" value="ECO:0007669"/>
    <property type="project" value="InterPro"/>
</dbReference>
<dbReference type="GO" id="GO:0000271">
    <property type="term" value="P:polysaccharide biosynthetic process"/>
    <property type="evidence" value="ECO:0007669"/>
    <property type="project" value="TreeGrafter"/>
</dbReference>
<accession>A0A2N6MIS1</accession>
<name>A0A2N6MIS1_9CYAN</name>
<comment type="caution">
    <text evidence="1">The sequence shown here is derived from an EMBL/GenBank/DDBJ whole genome shotgun (WGS) entry which is preliminary data.</text>
</comment>
<dbReference type="SUPFAM" id="SSF51182">
    <property type="entry name" value="RmlC-like cupins"/>
    <property type="match status" value="1"/>
</dbReference>
<dbReference type="Gene3D" id="2.60.120.10">
    <property type="entry name" value="Jelly Rolls"/>
    <property type="match status" value="1"/>
</dbReference>
<dbReference type="Proteomes" id="UP000234966">
    <property type="component" value="Unassembled WGS sequence"/>
</dbReference>
<gene>
    <name evidence="1" type="ORF">CEN41_05145</name>
</gene>
<protein>
    <submittedName>
        <fullName evidence="1">dTDP-4-dehydrorhamnose 3,5-epimerase</fullName>
    </submittedName>
</protein>
<proteinExistence type="predicted"/>
<dbReference type="InterPro" id="IPR014710">
    <property type="entry name" value="RmlC-like_jellyroll"/>
</dbReference>
<reference evidence="1 2" key="1">
    <citation type="submission" date="2017-07" db="EMBL/GenBank/DDBJ databases">
        <title>Genomes of Fischerella (Mastigocladus) sp. strains.</title>
        <authorList>
            <person name="Miller S.R."/>
        </authorList>
    </citation>
    <scope>NUCLEOTIDE SEQUENCE [LARGE SCALE GENOMIC DNA]</scope>
    <source>
        <strain evidence="1 2">CCMEE 5330</strain>
    </source>
</reference>